<organism evidence="1 2">
    <name type="scientific">Rheinheimera tilapiae</name>
    <dbReference type="NCBI Taxonomy" id="875043"/>
    <lineage>
        <taxon>Bacteria</taxon>
        <taxon>Pseudomonadati</taxon>
        <taxon>Pseudomonadota</taxon>
        <taxon>Gammaproteobacteria</taxon>
        <taxon>Chromatiales</taxon>
        <taxon>Chromatiaceae</taxon>
        <taxon>Rheinheimera</taxon>
    </lineage>
</organism>
<evidence type="ECO:0000313" key="1">
    <source>
        <dbReference type="EMBL" id="MFC0049327.1"/>
    </source>
</evidence>
<keyword evidence="2" id="KW-1185">Reference proteome</keyword>
<accession>A0ABV6BGW2</accession>
<comment type="caution">
    <text evidence="1">The sequence shown here is derived from an EMBL/GenBank/DDBJ whole genome shotgun (WGS) entry which is preliminary data.</text>
</comment>
<protein>
    <submittedName>
        <fullName evidence="1">Substrate-binding periplasmic protein</fullName>
    </submittedName>
</protein>
<dbReference type="EMBL" id="JBHLXP010000003">
    <property type="protein sequence ID" value="MFC0049327.1"/>
    <property type="molecule type" value="Genomic_DNA"/>
</dbReference>
<gene>
    <name evidence="1" type="ORF">ACFFJP_13600</name>
</gene>
<evidence type="ECO:0000313" key="2">
    <source>
        <dbReference type="Proteomes" id="UP001589813"/>
    </source>
</evidence>
<proteinExistence type="predicted"/>
<sequence length="226" mass="25367">MPGEVPAAEQIQVKGQRVDGQHTARIAGWVLDVLPGAKFVNQPWQRCLTQAQQGRVTGLLSIGWTEERAQWFSFPQQGKAADTQLALYEVPYHIYVHRDSKVQWNGQHFNGLTYGLITLKGYLAEERLRELGALSPLQTDIHQAVELVTKGRLDGFVIPPGAVERVFRQQPAFAQLKQLDTPLFAMPLYLAFYPGYCQGTASKCQQIWQHLAAKKAQWQQAVATAQ</sequence>
<dbReference type="RefSeq" id="WP_377244947.1">
    <property type="nucleotide sequence ID" value="NZ_JBHLXP010000003.1"/>
</dbReference>
<reference evidence="1 2" key="1">
    <citation type="submission" date="2024-09" db="EMBL/GenBank/DDBJ databases">
        <authorList>
            <person name="Sun Q."/>
            <person name="Mori K."/>
        </authorList>
    </citation>
    <scope>NUCLEOTIDE SEQUENCE [LARGE SCALE GENOMIC DNA]</scope>
    <source>
        <strain evidence="1 2">KCTC 23315</strain>
    </source>
</reference>
<dbReference type="Proteomes" id="UP001589813">
    <property type="component" value="Unassembled WGS sequence"/>
</dbReference>
<name>A0ABV6BGW2_9GAMM</name>
<dbReference type="Gene3D" id="3.40.190.10">
    <property type="entry name" value="Periplasmic binding protein-like II"/>
    <property type="match status" value="2"/>
</dbReference>
<dbReference type="SUPFAM" id="SSF53850">
    <property type="entry name" value="Periplasmic binding protein-like II"/>
    <property type="match status" value="1"/>
</dbReference>